<sequence length="613" mass="71539">MTGQDIFTNITTYDFSLSDELNSEIFYKYLNNLNILNECKAYCEPLLTLDNRVSVKNICARTLSYLKTKYSTPDNNKDEYDSCTLLNYWVYSRLDMAYGYRNDSKIFRAHGNLIQKWYDFIDHKLNKTNPNICKPIPNIPAQPDWKERKELLNYCVDVNFLRKTIYSYPNTCNKYYRYIESKTKLYKQYEQACSSGKENMCPDFFNSCEVYDPVKVLPTLPCHPEMEKTKDVALEIPIRDDRGDPESRSKYKFIVTNKLHMIVNILYYISINNIRICYTYFILFFIYKFTPLGRMLRNKFGWNNNNNISYNNLPSVKFENDIKELINYSTFEKFEENNTDSDEIDTWIKTFESNIEAYLTDSSEKLSINNEKRCKHFNYIINTIINKVNSISSNLEKRGEWSNKIKESRKKILLSNNDFNCEEYNKYIDENYKILGTYCEDSDFIKPVIQEIQNSVYCSNIDNNLSSRKNILINVRGNKGFRAGWILKIDNECSIQYLDTILPPITCNSSVTRSSQSNALYPSVNHVDGEEGSEELMTQQAPEHGGLTNYRQGLVTTSGENENEERTSSNTINLVAFPILGVLGCSFLLYKVSIMIKITNVIYFNISLTIVII</sequence>
<dbReference type="Pfam" id="PF05795">
    <property type="entry name" value="Plasmodium_Vir"/>
    <property type="match status" value="1"/>
</dbReference>
<keyword evidence="1" id="KW-0472">Membrane</keyword>
<keyword evidence="1" id="KW-1133">Transmembrane helix</keyword>
<feature type="transmembrane region" description="Helical" evidence="1">
    <location>
        <begin position="571"/>
        <end position="590"/>
    </location>
</feature>
<evidence type="ECO:0000313" key="3">
    <source>
        <dbReference type="Proteomes" id="UP000053239"/>
    </source>
</evidence>
<proteinExistence type="predicted"/>
<feature type="transmembrane region" description="Helical" evidence="1">
    <location>
        <begin position="265"/>
        <end position="287"/>
    </location>
</feature>
<evidence type="ECO:0000313" key="2">
    <source>
        <dbReference type="EMBL" id="KMZ96046.1"/>
    </source>
</evidence>
<evidence type="ECO:0000256" key="1">
    <source>
        <dbReference type="SAM" id="Phobius"/>
    </source>
</evidence>
<keyword evidence="1" id="KW-0812">Transmembrane</keyword>
<reference evidence="2 3" key="1">
    <citation type="submission" date="2011-09" db="EMBL/GenBank/DDBJ databases">
        <title>The Genome Sequence of Plasmodium vivax North Korean.</title>
        <authorList>
            <consortium name="The Broad Institute Genome Sequencing Platform"/>
            <consortium name="The Broad Institute Genome Sequencing Center for Infectious Disease"/>
            <person name="Neafsey D."/>
            <person name="Carlton J."/>
            <person name="Barnwell J."/>
            <person name="Collins W."/>
            <person name="Escalante A."/>
            <person name="Mullikin J."/>
            <person name="Saul A."/>
            <person name="Guigo R."/>
            <person name="Camara F."/>
            <person name="Young S.K."/>
            <person name="Zeng Q."/>
            <person name="Gargeya S."/>
            <person name="Fitzgerald M."/>
            <person name="Haas B."/>
            <person name="Abouelleil A."/>
            <person name="Alvarado L."/>
            <person name="Arachchi H.M."/>
            <person name="Berlin A."/>
            <person name="Brown A."/>
            <person name="Chapman S.B."/>
            <person name="Chen Z."/>
            <person name="Dunbar C."/>
            <person name="Freedman E."/>
            <person name="Gearin G."/>
            <person name="Gellesch M."/>
            <person name="Goldberg J."/>
            <person name="Griggs A."/>
            <person name="Gujja S."/>
            <person name="Heiman D."/>
            <person name="Howarth C."/>
            <person name="Larson L."/>
            <person name="Lui A."/>
            <person name="MacDonald P.J.P."/>
            <person name="Montmayeur A."/>
            <person name="Murphy C."/>
            <person name="Neiman D."/>
            <person name="Pearson M."/>
            <person name="Priest M."/>
            <person name="Roberts A."/>
            <person name="Saif S."/>
            <person name="Shea T."/>
            <person name="Shenoy N."/>
            <person name="Sisk P."/>
            <person name="Stolte C."/>
            <person name="Sykes S."/>
            <person name="Wortman J."/>
            <person name="Nusbaum C."/>
            <person name="Birren B."/>
        </authorList>
    </citation>
    <scope>NUCLEOTIDE SEQUENCE [LARGE SCALE GENOMIC DNA]</scope>
    <source>
        <strain evidence="2 3">North Korean</strain>
    </source>
</reference>
<dbReference type="InterPro" id="IPR008780">
    <property type="entry name" value="Plasmodium_Vir"/>
</dbReference>
<dbReference type="AlphaFoldDB" id="A0A0J9TLQ2"/>
<accession>A0A0J9TLQ2</accession>
<protein>
    <recommendedName>
        <fullName evidence="4">Variable surface protein</fullName>
    </recommendedName>
</protein>
<organism evidence="2 3">
    <name type="scientific">Plasmodium vivax North Korean</name>
    <dbReference type="NCBI Taxonomy" id="1035514"/>
    <lineage>
        <taxon>Eukaryota</taxon>
        <taxon>Sar</taxon>
        <taxon>Alveolata</taxon>
        <taxon>Apicomplexa</taxon>
        <taxon>Aconoidasida</taxon>
        <taxon>Haemosporida</taxon>
        <taxon>Plasmodiidae</taxon>
        <taxon>Plasmodium</taxon>
        <taxon>Plasmodium (Plasmodium)</taxon>
    </lineage>
</organism>
<dbReference type="Proteomes" id="UP000053239">
    <property type="component" value="Unassembled WGS sequence"/>
</dbReference>
<evidence type="ECO:0008006" key="4">
    <source>
        <dbReference type="Google" id="ProtNLM"/>
    </source>
</evidence>
<name>A0A0J9TLQ2_PLAVI</name>
<gene>
    <name evidence="2" type="ORF">PVNG_05984</name>
</gene>
<dbReference type="EMBL" id="KQ235703">
    <property type="protein sequence ID" value="KMZ96046.1"/>
    <property type="molecule type" value="Genomic_DNA"/>
</dbReference>